<dbReference type="OrthoDB" id="9811074at2"/>
<evidence type="ECO:0000313" key="5">
    <source>
        <dbReference type="Proteomes" id="UP000183639"/>
    </source>
</evidence>
<dbReference type="GO" id="GO:0008199">
    <property type="term" value="F:ferric iron binding"/>
    <property type="evidence" value="ECO:0007669"/>
    <property type="project" value="TreeGrafter"/>
</dbReference>
<dbReference type="Pfam" id="PF24859">
    <property type="entry name" value="FdhE_central"/>
    <property type="match status" value="1"/>
</dbReference>
<evidence type="ECO:0000259" key="2">
    <source>
        <dbReference type="Pfam" id="PF24859"/>
    </source>
</evidence>
<dbReference type="InterPro" id="IPR024064">
    <property type="entry name" value="FdhE-like_sf"/>
</dbReference>
<accession>A0A1I3FML9</accession>
<dbReference type="Proteomes" id="UP000183639">
    <property type="component" value="Unassembled WGS sequence"/>
</dbReference>
<protein>
    <submittedName>
        <fullName evidence="4">Tat proofreading chaperone FdhE</fullName>
    </submittedName>
</protein>
<evidence type="ECO:0000313" key="4">
    <source>
        <dbReference type="EMBL" id="SFI12362.1"/>
    </source>
</evidence>
<dbReference type="RefSeq" id="WP_075444276.1">
    <property type="nucleotide sequence ID" value="NZ_FOQK01000016.1"/>
</dbReference>
<proteinExistence type="predicted"/>
<evidence type="ECO:0000256" key="1">
    <source>
        <dbReference type="ARBA" id="ARBA00022490"/>
    </source>
</evidence>
<feature type="domain" description="FdhE central" evidence="2">
    <location>
        <begin position="171"/>
        <end position="208"/>
    </location>
</feature>
<sequence length="286" mass="32455">MKPAKKSPMDEYLKKHPFLTETANLQLAMEKILTGAVSPVSFPAKDDIVNLVKDGMPLLQQPQLQRTMVKVAAVSLGDCLEALKEIEAPDMMKAALKAWQSWTAEAELTEIQQFFDCLLRQEDAEIQQFAADNKLNEVLVRTLGWQLVEVLVPAELKDPVFWQGIGWKRNYCPVCGRQPVLAQLRKEQEGRARVLVCDGCHTVWPYARIGCVYCGNEDLKEMHILEPEGEEAMRLDVCDKCHAYLKTYNEEGEEDVYLRDWATIHLDFLGEEKSLQKKGSVMLANA</sequence>
<keyword evidence="1" id="KW-0963">Cytoplasm</keyword>
<dbReference type="GO" id="GO:0005829">
    <property type="term" value="C:cytosol"/>
    <property type="evidence" value="ECO:0007669"/>
    <property type="project" value="TreeGrafter"/>
</dbReference>
<evidence type="ECO:0000259" key="3">
    <source>
        <dbReference type="Pfam" id="PF24860"/>
    </source>
</evidence>
<organism evidence="4 5">
    <name type="scientific">Selenomonas ruminantium</name>
    <dbReference type="NCBI Taxonomy" id="971"/>
    <lineage>
        <taxon>Bacteria</taxon>
        <taxon>Bacillati</taxon>
        <taxon>Bacillota</taxon>
        <taxon>Negativicutes</taxon>
        <taxon>Selenomonadales</taxon>
        <taxon>Selenomonadaceae</taxon>
        <taxon>Selenomonas</taxon>
    </lineage>
</organism>
<dbReference type="SUPFAM" id="SSF144020">
    <property type="entry name" value="FdhE-like"/>
    <property type="match status" value="1"/>
</dbReference>
<feature type="domain" description="FdhE C-terminal" evidence="3">
    <location>
        <begin position="210"/>
        <end position="280"/>
    </location>
</feature>
<dbReference type="PANTHER" id="PTHR37689:SF1">
    <property type="entry name" value="PROTEIN FDHE"/>
    <property type="match status" value="1"/>
</dbReference>
<dbReference type="AlphaFoldDB" id="A0A1I3FML9"/>
<reference evidence="4 5" key="1">
    <citation type="submission" date="2016-10" db="EMBL/GenBank/DDBJ databases">
        <authorList>
            <person name="de Groot N.N."/>
        </authorList>
    </citation>
    <scope>NUCLEOTIDE SEQUENCE [LARGE SCALE GENOMIC DNA]</scope>
    <source>
        <strain evidence="4 5">Z108</strain>
    </source>
</reference>
<dbReference type="InterPro" id="IPR006452">
    <property type="entry name" value="Formate_DH_accessory"/>
</dbReference>
<gene>
    <name evidence="4" type="ORF">SAMN04487861_11611</name>
</gene>
<dbReference type="Gene3D" id="3.90.1670.10">
    <property type="entry name" value="FdhE-like domain"/>
    <property type="match status" value="1"/>
</dbReference>
<dbReference type="Pfam" id="PF24860">
    <property type="entry name" value="FdhE_C"/>
    <property type="match status" value="1"/>
</dbReference>
<dbReference type="PANTHER" id="PTHR37689">
    <property type="entry name" value="PROTEIN FDHE"/>
    <property type="match status" value="1"/>
</dbReference>
<dbReference type="InterPro" id="IPR056796">
    <property type="entry name" value="FdhE_C"/>
</dbReference>
<dbReference type="GO" id="GO:0051604">
    <property type="term" value="P:protein maturation"/>
    <property type="evidence" value="ECO:0007669"/>
    <property type="project" value="TreeGrafter"/>
</dbReference>
<dbReference type="EMBL" id="FOQK01000016">
    <property type="protein sequence ID" value="SFI12362.1"/>
    <property type="molecule type" value="Genomic_DNA"/>
</dbReference>
<dbReference type="InterPro" id="IPR056797">
    <property type="entry name" value="FdhE_central"/>
</dbReference>
<name>A0A1I3FML9_SELRU</name>
<dbReference type="CDD" id="cd16341">
    <property type="entry name" value="FdhE"/>
    <property type="match status" value="1"/>
</dbReference>